<evidence type="ECO:0000256" key="2">
    <source>
        <dbReference type="ARBA" id="ARBA00022692"/>
    </source>
</evidence>
<comment type="subcellular location">
    <subcellularLocation>
        <location evidence="1">Membrane</location>
        <topology evidence="1">Multi-pass membrane protein</topology>
    </subcellularLocation>
</comment>
<evidence type="ECO:0000259" key="6">
    <source>
        <dbReference type="Pfam" id="PF04138"/>
    </source>
</evidence>
<dbReference type="EMBL" id="JAEHFY010000021">
    <property type="protein sequence ID" value="MBK0384033.1"/>
    <property type="molecule type" value="Genomic_DNA"/>
</dbReference>
<evidence type="ECO:0000256" key="5">
    <source>
        <dbReference type="SAM" id="Phobius"/>
    </source>
</evidence>
<dbReference type="RefSeq" id="WP_200587371.1">
    <property type="nucleotide sequence ID" value="NZ_JAEHFY010000021.1"/>
</dbReference>
<name>A0ABS1BMA8_9SPHI</name>
<organism evidence="7 8">
    <name type="scientific">Pedobacter segetis</name>
    <dbReference type="NCBI Taxonomy" id="2793069"/>
    <lineage>
        <taxon>Bacteria</taxon>
        <taxon>Pseudomonadati</taxon>
        <taxon>Bacteroidota</taxon>
        <taxon>Sphingobacteriia</taxon>
        <taxon>Sphingobacteriales</taxon>
        <taxon>Sphingobacteriaceae</taxon>
        <taxon>Pedobacter</taxon>
    </lineage>
</organism>
<evidence type="ECO:0000256" key="4">
    <source>
        <dbReference type="ARBA" id="ARBA00023136"/>
    </source>
</evidence>
<reference evidence="7 8" key="1">
    <citation type="submission" date="2020-12" db="EMBL/GenBank/DDBJ databases">
        <title>Bacterial novel species Pedobacter sp. SD-b isolated from soil.</title>
        <authorList>
            <person name="Jung H.-Y."/>
        </authorList>
    </citation>
    <scope>NUCLEOTIDE SEQUENCE [LARGE SCALE GENOMIC DNA]</scope>
    <source>
        <strain evidence="7 8">SD-b</strain>
    </source>
</reference>
<evidence type="ECO:0000313" key="8">
    <source>
        <dbReference type="Proteomes" id="UP000660024"/>
    </source>
</evidence>
<keyword evidence="4 5" id="KW-0472">Membrane</keyword>
<feature type="transmembrane region" description="Helical" evidence="5">
    <location>
        <begin position="109"/>
        <end position="127"/>
    </location>
</feature>
<gene>
    <name evidence="7" type="ORF">I5M32_13775</name>
</gene>
<dbReference type="InterPro" id="IPR007267">
    <property type="entry name" value="GtrA_DPMS_TM"/>
</dbReference>
<accession>A0ABS1BMA8</accession>
<feature type="transmembrane region" description="Helical" evidence="5">
    <location>
        <begin position="7"/>
        <end position="24"/>
    </location>
</feature>
<feature type="transmembrane region" description="Helical" evidence="5">
    <location>
        <begin position="139"/>
        <end position="156"/>
    </location>
</feature>
<sequence>MFAKAHLVIKKLVLGIITAFYPLFRKFMPAQTFRYAVCGGGNAVLNFTIFSITENIILKKQVVHIIPNVAISSHIFSFLVAFSITFPIGFYLNTYVVFDGSYLQKRIQLFRYFTIVIVCFLLNYLFMKLFVDRFGWYPTPSYILTFFVVTLFSYFSQRNFTFKKKLG</sequence>
<comment type="caution">
    <text evidence="7">The sequence shown here is derived from an EMBL/GenBank/DDBJ whole genome shotgun (WGS) entry which is preliminary data.</text>
</comment>
<keyword evidence="3 5" id="KW-1133">Transmembrane helix</keyword>
<evidence type="ECO:0000256" key="3">
    <source>
        <dbReference type="ARBA" id="ARBA00022989"/>
    </source>
</evidence>
<feature type="transmembrane region" description="Helical" evidence="5">
    <location>
        <begin position="75"/>
        <end position="97"/>
    </location>
</feature>
<keyword evidence="8" id="KW-1185">Reference proteome</keyword>
<evidence type="ECO:0000256" key="1">
    <source>
        <dbReference type="ARBA" id="ARBA00004141"/>
    </source>
</evidence>
<evidence type="ECO:0000313" key="7">
    <source>
        <dbReference type="EMBL" id="MBK0384033.1"/>
    </source>
</evidence>
<dbReference type="Pfam" id="PF04138">
    <property type="entry name" value="GtrA_DPMS_TM"/>
    <property type="match status" value="1"/>
</dbReference>
<proteinExistence type="predicted"/>
<keyword evidence="2 5" id="KW-0812">Transmembrane</keyword>
<dbReference type="Proteomes" id="UP000660024">
    <property type="component" value="Unassembled WGS sequence"/>
</dbReference>
<protein>
    <submittedName>
        <fullName evidence="7">GtrA family protein</fullName>
    </submittedName>
</protein>
<feature type="domain" description="GtrA/DPMS transmembrane" evidence="6">
    <location>
        <begin position="34"/>
        <end position="162"/>
    </location>
</feature>